<name>A0A0B6YA12_9EUPU</name>
<feature type="non-terminal residue" evidence="1">
    <location>
        <position position="1"/>
    </location>
</feature>
<reference evidence="1" key="1">
    <citation type="submission" date="2014-12" db="EMBL/GenBank/DDBJ databases">
        <title>Insight into the proteome of Arion vulgaris.</title>
        <authorList>
            <person name="Aradska J."/>
            <person name="Bulat T."/>
            <person name="Smidak R."/>
            <person name="Sarate P."/>
            <person name="Gangsoo J."/>
            <person name="Sialana F."/>
            <person name="Bilban M."/>
            <person name="Lubec G."/>
        </authorList>
    </citation>
    <scope>NUCLEOTIDE SEQUENCE</scope>
    <source>
        <tissue evidence="1">Skin</tissue>
    </source>
</reference>
<proteinExistence type="predicted"/>
<dbReference type="EMBL" id="HACG01005430">
    <property type="protein sequence ID" value="CEK52295.1"/>
    <property type="molecule type" value="Transcribed_RNA"/>
</dbReference>
<evidence type="ECO:0000313" key="1">
    <source>
        <dbReference type="EMBL" id="CEK52295.1"/>
    </source>
</evidence>
<accession>A0A0B6YA12</accession>
<sequence length="56" mass="6206">RLQDAGVTTELHFGKGGFHADLVDIDMGFWELKTKSGKAALSAAYTFVRTILKQKH</sequence>
<protein>
    <submittedName>
        <fullName evidence="1">Uncharacterized protein</fullName>
    </submittedName>
</protein>
<gene>
    <name evidence="1" type="primary">ORF16211</name>
</gene>
<dbReference type="AlphaFoldDB" id="A0A0B6YA12"/>
<organism evidence="1">
    <name type="scientific">Arion vulgaris</name>
    <dbReference type="NCBI Taxonomy" id="1028688"/>
    <lineage>
        <taxon>Eukaryota</taxon>
        <taxon>Metazoa</taxon>
        <taxon>Spiralia</taxon>
        <taxon>Lophotrochozoa</taxon>
        <taxon>Mollusca</taxon>
        <taxon>Gastropoda</taxon>
        <taxon>Heterobranchia</taxon>
        <taxon>Euthyneura</taxon>
        <taxon>Panpulmonata</taxon>
        <taxon>Eupulmonata</taxon>
        <taxon>Stylommatophora</taxon>
        <taxon>Helicina</taxon>
        <taxon>Arionoidea</taxon>
        <taxon>Arionidae</taxon>
        <taxon>Arion</taxon>
    </lineage>
</organism>